<organism evidence="1 2">
    <name type="scientific">Candidatus Avimonoglobus intestinipullorum</name>
    <dbReference type="NCBI Taxonomy" id="2840699"/>
    <lineage>
        <taxon>Bacteria</taxon>
        <taxon>Bacillati</taxon>
        <taxon>Bacillota</taxon>
        <taxon>Clostridia</taxon>
        <taxon>Eubacteriales</taxon>
        <taxon>Candidatus Avimonoglobus</taxon>
    </lineage>
</organism>
<proteinExistence type="predicted"/>
<evidence type="ECO:0000313" key="1">
    <source>
        <dbReference type="EMBL" id="HIU49364.1"/>
    </source>
</evidence>
<comment type="caution">
    <text evidence="1">The sequence shown here is derived from an EMBL/GenBank/DDBJ whole genome shotgun (WGS) entry which is preliminary data.</text>
</comment>
<accession>A0A9D1LWI4</accession>
<gene>
    <name evidence="1" type="ORF">IAB04_08340</name>
</gene>
<protein>
    <submittedName>
        <fullName evidence="1">Uncharacterized protein</fullName>
    </submittedName>
</protein>
<evidence type="ECO:0000313" key="2">
    <source>
        <dbReference type="Proteomes" id="UP000824111"/>
    </source>
</evidence>
<dbReference type="Proteomes" id="UP000824111">
    <property type="component" value="Unassembled WGS sequence"/>
</dbReference>
<reference evidence="1" key="1">
    <citation type="submission" date="2020-10" db="EMBL/GenBank/DDBJ databases">
        <authorList>
            <person name="Gilroy R."/>
        </authorList>
    </citation>
    <scope>NUCLEOTIDE SEQUENCE</scope>
    <source>
        <strain evidence="1">ChiSjej4B22-9803</strain>
    </source>
</reference>
<dbReference type="AlphaFoldDB" id="A0A9D1LWI4"/>
<sequence>MDIYLSVNNREQILKLPVLPAEFTVSKPHTNEVFETVTQGQLKLIGRPSLKSISWSSFFPVRDYPFLRDRSDTAFGYLYTIDTWMLQKLPIRLIITQTPINMACCVDDFSYTIKKDGDMNYSITLSEVKLI</sequence>
<dbReference type="EMBL" id="DVND01000211">
    <property type="protein sequence ID" value="HIU49364.1"/>
    <property type="molecule type" value="Genomic_DNA"/>
</dbReference>
<name>A0A9D1LWI4_9FIRM</name>
<reference evidence="1" key="2">
    <citation type="journal article" date="2021" name="PeerJ">
        <title>Extensive microbial diversity within the chicken gut microbiome revealed by metagenomics and culture.</title>
        <authorList>
            <person name="Gilroy R."/>
            <person name="Ravi A."/>
            <person name="Getino M."/>
            <person name="Pursley I."/>
            <person name="Horton D.L."/>
            <person name="Alikhan N.F."/>
            <person name="Baker D."/>
            <person name="Gharbi K."/>
            <person name="Hall N."/>
            <person name="Watson M."/>
            <person name="Adriaenssens E.M."/>
            <person name="Foster-Nyarko E."/>
            <person name="Jarju S."/>
            <person name="Secka A."/>
            <person name="Antonio M."/>
            <person name="Oren A."/>
            <person name="Chaudhuri R.R."/>
            <person name="La Ragione R."/>
            <person name="Hildebrand F."/>
            <person name="Pallen M.J."/>
        </authorList>
    </citation>
    <scope>NUCLEOTIDE SEQUENCE</scope>
    <source>
        <strain evidence="1">ChiSjej4B22-9803</strain>
    </source>
</reference>